<evidence type="ECO:0000256" key="2">
    <source>
        <dbReference type="ARBA" id="ARBA00004123"/>
    </source>
</evidence>
<protein>
    <recommendedName>
        <fullName evidence="4">[histone H3]-trimethyl-L-lysine(9) demethylase</fullName>
        <ecNumber evidence="4">1.14.11.66</ecNumber>
    </recommendedName>
</protein>
<evidence type="ECO:0000256" key="15">
    <source>
        <dbReference type="ARBA" id="ARBA00023242"/>
    </source>
</evidence>
<evidence type="ECO:0000259" key="17">
    <source>
        <dbReference type="SMART" id="SM00333"/>
    </source>
</evidence>
<evidence type="ECO:0000256" key="8">
    <source>
        <dbReference type="ARBA" id="ARBA00022833"/>
    </source>
</evidence>
<dbReference type="CDD" id="cd20392">
    <property type="entry name" value="Tudor_JMJD2_rpt2"/>
    <property type="match status" value="1"/>
</dbReference>
<evidence type="ECO:0000256" key="10">
    <source>
        <dbReference type="ARBA" id="ARBA00022964"/>
    </source>
</evidence>
<accession>A0A0L8HJ86</accession>
<keyword evidence="12" id="KW-0408">Iron</keyword>
<evidence type="ECO:0000256" key="7">
    <source>
        <dbReference type="ARBA" id="ARBA00022771"/>
    </source>
</evidence>
<dbReference type="FunFam" id="3.10.330.70:FF:000001">
    <property type="entry name" value="Putative lysine-specific demethylase 4a"/>
    <property type="match status" value="1"/>
</dbReference>
<evidence type="ECO:0000256" key="6">
    <source>
        <dbReference type="ARBA" id="ARBA00022737"/>
    </source>
</evidence>
<dbReference type="GO" id="GO:0005634">
    <property type="term" value="C:nucleus"/>
    <property type="evidence" value="ECO:0007669"/>
    <property type="project" value="UniProtKB-SubCell"/>
</dbReference>
<comment type="cofactor">
    <cofactor evidence="1">
        <name>Fe(2+)</name>
        <dbReference type="ChEBI" id="CHEBI:29033"/>
    </cofactor>
</comment>
<dbReference type="GO" id="GO:0140684">
    <property type="term" value="F:histone H3K9me2/H3K9me3 demethylase activity"/>
    <property type="evidence" value="ECO:0007669"/>
    <property type="project" value="UniProtKB-EC"/>
</dbReference>
<keyword evidence="5" id="KW-0479">Metal-binding</keyword>
<comment type="catalytic activity">
    <reaction evidence="16">
        <text>N(6),N(6),N(6)-trimethyl-L-lysyl(9)-[histone H3] + 2 2-oxoglutarate + 2 O2 = N(6)-methyl-L-lysyl(9)-[histone H3] + 2 formaldehyde + 2 succinate + 2 CO2</text>
        <dbReference type="Rhea" id="RHEA:60200"/>
        <dbReference type="Rhea" id="RHEA-COMP:15538"/>
        <dbReference type="Rhea" id="RHEA-COMP:15542"/>
        <dbReference type="ChEBI" id="CHEBI:15379"/>
        <dbReference type="ChEBI" id="CHEBI:16526"/>
        <dbReference type="ChEBI" id="CHEBI:16810"/>
        <dbReference type="ChEBI" id="CHEBI:16842"/>
        <dbReference type="ChEBI" id="CHEBI:30031"/>
        <dbReference type="ChEBI" id="CHEBI:61929"/>
        <dbReference type="ChEBI" id="CHEBI:61961"/>
        <dbReference type="EC" id="1.14.11.66"/>
    </reaction>
</comment>
<dbReference type="STRING" id="37653.A0A0L8HJ86"/>
<comment type="subcellular location">
    <subcellularLocation>
        <location evidence="2">Nucleus</location>
    </subcellularLocation>
</comment>
<keyword evidence="13" id="KW-0805">Transcription regulation</keyword>
<sequence length="157" mass="18190">MSLKISDKVIAKHKNRRYYKADVSAIKNQIFYAVDFNDGSFSDNLFPEDIQGRDCLTEGPPRVGEAVQVKWPDGGIYDAVFQNHSSALLYTVEFEDGSELTFKREELWKENEELPQYVKSRLSVATERKYDIFYVDGVISKNRRPKPKNRSYSIYSS</sequence>
<evidence type="ECO:0000313" key="18">
    <source>
        <dbReference type="EMBL" id="KOF89287.1"/>
    </source>
</evidence>
<evidence type="ECO:0000256" key="11">
    <source>
        <dbReference type="ARBA" id="ARBA00023002"/>
    </source>
</evidence>
<dbReference type="GO" id="GO:0008270">
    <property type="term" value="F:zinc ion binding"/>
    <property type="evidence" value="ECO:0007669"/>
    <property type="project" value="UniProtKB-KW"/>
</dbReference>
<dbReference type="EC" id="1.14.11.66" evidence="4"/>
<evidence type="ECO:0000256" key="13">
    <source>
        <dbReference type="ARBA" id="ARBA00023015"/>
    </source>
</evidence>
<dbReference type="CDD" id="cd20391">
    <property type="entry name" value="Tudor_JMJD2_rpt1"/>
    <property type="match status" value="1"/>
</dbReference>
<evidence type="ECO:0000256" key="1">
    <source>
        <dbReference type="ARBA" id="ARBA00001954"/>
    </source>
</evidence>
<keyword evidence="8" id="KW-0862">Zinc</keyword>
<evidence type="ECO:0000256" key="9">
    <source>
        <dbReference type="ARBA" id="ARBA00022853"/>
    </source>
</evidence>
<evidence type="ECO:0000256" key="16">
    <source>
        <dbReference type="ARBA" id="ARBA00049349"/>
    </source>
</evidence>
<evidence type="ECO:0000256" key="5">
    <source>
        <dbReference type="ARBA" id="ARBA00022723"/>
    </source>
</evidence>
<proteinExistence type="inferred from homology"/>
<keyword evidence="7" id="KW-0863">Zinc-finger</keyword>
<gene>
    <name evidence="18" type="ORF">OCBIM_22013320mg</name>
</gene>
<evidence type="ECO:0000256" key="14">
    <source>
        <dbReference type="ARBA" id="ARBA00023163"/>
    </source>
</evidence>
<dbReference type="Pfam" id="PF18104">
    <property type="entry name" value="Tudor_2"/>
    <property type="match status" value="2"/>
</dbReference>
<keyword evidence="6" id="KW-0677">Repeat</keyword>
<dbReference type="SUPFAM" id="SSF63748">
    <property type="entry name" value="Tudor/PWWP/MBT"/>
    <property type="match status" value="2"/>
</dbReference>
<dbReference type="InterPro" id="IPR040477">
    <property type="entry name" value="KDM4-like_Tudor"/>
</dbReference>
<dbReference type="OrthoDB" id="9547406at2759"/>
<dbReference type="AlphaFoldDB" id="A0A0L8HJ86"/>
<keyword evidence="14" id="KW-0804">Transcription</keyword>
<name>A0A0L8HJ86_OCTBM</name>
<dbReference type="EMBL" id="KQ418011">
    <property type="protein sequence ID" value="KOF89287.1"/>
    <property type="molecule type" value="Genomic_DNA"/>
</dbReference>
<keyword evidence="10" id="KW-0223">Dioxygenase</keyword>
<dbReference type="Gene3D" id="3.10.330.70">
    <property type="match status" value="1"/>
</dbReference>
<feature type="domain" description="Tudor" evidence="17">
    <location>
        <begin position="59"/>
        <end position="115"/>
    </location>
</feature>
<comment type="similarity">
    <text evidence="3">Belongs to the JHDM3 histone demethylase family.</text>
</comment>
<dbReference type="SMART" id="SM00333">
    <property type="entry name" value="TUDOR"/>
    <property type="match status" value="2"/>
</dbReference>
<dbReference type="Gene3D" id="2.30.30.140">
    <property type="match status" value="1"/>
</dbReference>
<keyword evidence="9" id="KW-0156">Chromatin regulator</keyword>
<evidence type="ECO:0000256" key="4">
    <source>
        <dbReference type="ARBA" id="ARBA00012900"/>
    </source>
</evidence>
<evidence type="ECO:0000256" key="3">
    <source>
        <dbReference type="ARBA" id="ARBA00009711"/>
    </source>
</evidence>
<feature type="domain" description="Tudor" evidence="17">
    <location>
        <begin position="1"/>
        <end position="58"/>
    </location>
</feature>
<dbReference type="InterPro" id="IPR002999">
    <property type="entry name" value="Tudor"/>
</dbReference>
<organism evidence="18">
    <name type="scientific">Octopus bimaculoides</name>
    <name type="common">California two-spotted octopus</name>
    <dbReference type="NCBI Taxonomy" id="37653"/>
    <lineage>
        <taxon>Eukaryota</taxon>
        <taxon>Metazoa</taxon>
        <taxon>Spiralia</taxon>
        <taxon>Lophotrochozoa</taxon>
        <taxon>Mollusca</taxon>
        <taxon>Cephalopoda</taxon>
        <taxon>Coleoidea</taxon>
        <taxon>Octopodiformes</taxon>
        <taxon>Octopoda</taxon>
        <taxon>Incirrata</taxon>
        <taxon>Octopodidae</taxon>
        <taxon>Octopus</taxon>
    </lineage>
</organism>
<keyword evidence="15" id="KW-0539">Nucleus</keyword>
<evidence type="ECO:0000256" key="12">
    <source>
        <dbReference type="ARBA" id="ARBA00023004"/>
    </source>
</evidence>
<reference evidence="18" key="1">
    <citation type="submission" date="2015-07" db="EMBL/GenBank/DDBJ databases">
        <title>MeaNS - Measles Nucleotide Surveillance Program.</title>
        <authorList>
            <person name="Tran T."/>
            <person name="Druce J."/>
        </authorList>
    </citation>
    <scope>NUCLEOTIDE SEQUENCE</scope>
    <source>
        <strain evidence="18">UCB-OBI-ISO-001</strain>
        <tissue evidence="18">Gonad</tissue>
    </source>
</reference>
<keyword evidence="11" id="KW-0560">Oxidoreductase</keyword>